<name>A0A7W8M9M1_9BURK</name>
<dbReference type="Gene3D" id="3.90.226.10">
    <property type="entry name" value="2-enoyl-CoA Hydratase, Chain A, domain 1"/>
    <property type="match status" value="1"/>
</dbReference>
<dbReference type="InterPro" id="IPR051683">
    <property type="entry name" value="Enoyl-CoA_Hydratase/Isomerase"/>
</dbReference>
<sequence length="260" mass="28120">MSKAYETIRVAREGGVRTLWLNRPANRNAITPQMMADLHEALVEISRDPQARVLVLRGEGADFCPGADLKHYTAPGERPASTPVRQFEVAVLLHEMQAVTVAAISGACAGAGFGWACACDLRIASETARFNTAFLDVGVAGDMGGPWTLPRLVGAAKARELYFMPGKFDAAEALRIGLVSRVSKAGEFDADLQALTDRLGRAAPLALSAMKENFVAAEKMGFSDYIALESEKHGRLFKTEDRIEAFKAFVEKRTPAFKGS</sequence>
<dbReference type="Pfam" id="PF00378">
    <property type="entry name" value="ECH_1"/>
    <property type="match status" value="1"/>
</dbReference>
<dbReference type="InterPro" id="IPR029045">
    <property type="entry name" value="ClpP/crotonase-like_dom_sf"/>
</dbReference>
<organism evidence="2 3">
    <name type="scientific">Quisquiliibacterium transsilvanicum</name>
    <dbReference type="NCBI Taxonomy" id="1549638"/>
    <lineage>
        <taxon>Bacteria</taxon>
        <taxon>Pseudomonadati</taxon>
        <taxon>Pseudomonadota</taxon>
        <taxon>Betaproteobacteria</taxon>
        <taxon>Burkholderiales</taxon>
        <taxon>Burkholderiaceae</taxon>
        <taxon>Quisquiliibacterium</taxon>
    </lineage>
</organism>
<evidence type="ECO:0000313" key="3">
    <source>
        <dbReference type="Proteomes" id="UP000532440"/>
    </source>
</evidence>
<dbReference type="PANTHER" id="PTHR42964">
    <property type="entry name" value="ENOYL-COA HYDRATASE"/>
    <property type="match status" value="1"/>
</dbReference>
<dbReference type="RefSeq" id="WP_183968612.1">
    <property type="nucleotide sequence ID" value="NZ_BAABEW010000012.1"/>
</dbReference>
<keyword evidence="2" id="KW-0413">Isomerase</keyword>
<dbReference type="GO" id="GO:0016853">
    <property type="term" value="F:isomerase activity"/>
    <property type="evidence" value="ECO:0007669"/>
    <property type="project" value="UniProtKB-KW"/>
</dbReference>
<dbReference type="InterPro" id="IPR001753">
    <property type="entry name" value="Enoyl-CoA_hydra/iso"/>
</dbReference>
<comment type="similarity">
    <text evidence="1">Belongs to the enoyl-CoA hydratase/isomerase family.</text>
</comment>
<dbReference type="Gene3D" id="1.10.12.10">
    <property type="entry name" value="Lyase 2-enoyl-coa Hydratase, Chain A, domain 2"/>
    <property type="match status" value="1"/>
</dbReference>
<comment type="caution">
    <text evidence="2">The sequence shown here is derived from an EMBL/GenBank/DDBJ whole genome shotgun (WGS) entry which is preliminary data.</text>
</comment>
<dbReference type="SUPFAM" id="SSF52096">
    <property type="entry name" value="ClpP/crotonase"/>
    <property type="match status" value="1"/>
</dbReference>
<dbReference type="EMBL" id="JACHGB010000005">
    <property type="protein sequence ID" value="MBB5272772.1"/>
    <property type="molecule type" value="Genomic_DNA"/>
</dbReference>
<protein>
    <submittedName>
        <fullName evidence="2">2-(1,2-epoxy-1,2-dihydrophenyl)acetyl-CoA isomerase</fullName>
        <ecNumber evidence="2">5.3.3.18</ecNumber>
    </submittedName>
</protein>
<evidence type="ECO:0000313" key="2">
    <source>
        <dbReference type="EMBL" id="MBB5272772.1"/>
    </source>
</evidence>
<reference evidence="2 3" key="1">
    <citation type="submission" date="2020-08" db="EMBL/GenBank/DDBJ databases">
        <title>Genomic Encyclopedia of Type Strains, Phase IV (KMG-IV): sequencing the most valuable type-strain genomes for metagenomic binning, comparative biology and taxonomic classification.</title>
        <authorList>
            <person name="Goeker M."/>
        </authorList>
    </citation>
    <scope>NUCLEOTIDE SEQUENCE [LARGE SCALE GENOMIC DNA]</scope>
    <source>
        <strain evidence="2 3">DSM 29781</strain>
    </source>
</reference>
<evidence type="ECO:0000256" key="1">
    <source>
        <dbReference type="ARBA" id="ARBA00005254"/>
    </source>
</evidence>
<keyword evidence="3" id="KW-1185">Reference proteome</keyword>
<dbReference type="Proteomes" id="UP000532440">
    <property type="component" value="Unassembled WGS sequence"/>
</dbReference>
<gene>
    <name evidence="2" type="ORF">HNQ70_002795</name>
</gene>
<dbReference type="AlphaFoldDB" id="A0A7W8M9M1"/>
<dbReference type="PANTHER" id="PTHR42964:SF1">
    <property type="entry name" value="POLYKETIDE BIOSYNTHESIS ENOYL-COA HYDRATASE PKSH-RELATED"/>
    <property type="match status" value="1"/>
</dbReference>
<dbReference type="EC" id="5.3.3.18" evidence="2"/>
<dbReference type="InterPro" id="IPR014748">
    <property type="entry name" value="Enoyl-CoA_hydra_C"/>
</dbReference>
<accession>A0A7W8M9M1</accession>
<proteinExistence type="inferred from homology"/>
<dbReference type="CDD" id="cd06558">
    <property type="entry name" value="crotonase-like"/>
    <property type="match status" value="1"/>
</dbReference>